<name>A0AAU9E788_9FIRM</name>
<evidence type="ECO:0000313" key="3">
    <source>
        <dbReference type="Proteomes" id="UP001321786"/>
    </source>
</evidence>
<keyword evidence="1" id="KW-0812">Transmembrane</keyword>
<reference evidence="2 3" key="1">
    <citation type="submission" date="2023-08" db="EMBL/GenBank/DDBJ databases">
        <title>Helicovermis profunda gen. nov., sp. nov., a novel mesophilic, fermentative bacterium within the Bacillota from a deep-sea hydrothermal vent chimney.</title>
        <authorList>
            <person name="Miyazaki U."/>
            <person name="Mizutani D."/>
            <person name="Hashimoto Y."/>
            <person name="Tame A."/>
            <person name="Sawayama S."/>
            <person name="Miyazaki J."/>
            <person name="Takai K."/>
            <person name="Nakagawa S."/>
        </authorList>
    </citation>
    <scope>NUCLEOTIDE SEQUENCE [LARGE SCALE GENOMIC DNA]</scope>
    <source>
        <strain evidence="2 3">S502</strain>
    </source>
</reference>
<dbReference type="KEGG" id="hprf:HLPR_23010"/>
<accession>A0AAU9E788</accession>
<protein>
    <submittedName>
        <fullName evidence="2">Uncharacterized protein</fullName>
    </submittedName>
</protein>
<dbReference type="Proteomes" id="UP001321786">
    <property type="component" value="Chromosome"/>
</dbReference>
<feature type="transmembrane region" description="Helical" evidence="1">
    <location>
        <begin position="7"/>
        <end position="29"/>
    </location>
</feature>
<keyword evidence="1" id="KW-0472">Membrane</keyword>
<evidence type="ECO:0000313" key="2">
    <source>
        <dbReference type="EMBL" id="BEP29970.1"/>
    </source>
</evidence>
<gene>
    <name evidence="2" type="ORF">HLPR_23010</name>
</gene>
<keyword evidence="3" id="KW-1185">Reference proteome</keyword>
<dbReference type="RefSeq" id="WP_338535575.1">
    <property type="nucleotide sequence ID" value="NZ_AP028654.1"/>
</dbReference>
<dbReference type="AlphaFoldDB" id="A0AAU9E788"/>
<evidence type="ECO:0000256" key="1">
    <source>
        <dbReference type="SAM" id="Phobius"/>
    </source>
</evidence>
<organism evidence="2 3">
    <name type="scientific">Helicovermis profundi</name>
    <dbReference type="NCBI Taxonomy" id="3065157"/>
    <lineage>
        <taxon>Bacteria</taxon>
        <taxon>Bacillati</taxon>
        <taxon>Bacillota</taxon>
        <taxon>Clostridia</taxon>
        <taxon>Helicovermis</taxon>
    </lineage>
</organism>
<sequence length="234" mass="25654">MKFIKSLFKFVFGTILLIVVLVGVAFYFISSPKKTIDITWTKDDFNTYVNKGGITFDDSHASVEDIFANNLLTEGITNVNATFTNEEASAIANMSSNGNSIIKNVKIHCLGNDELEASAVIGDITPLINKFPALKKYESALKLIENKPIYAHSTLFFNKSTGLFDGVTKELYIGKVKIPTDKANDNLKYGGSAINKALKQLKGFSVKKFKVTSEGFKFDGTIPKKIESAGSLLN</sequence>
<proteinExistence type="predicted"/>
<keyword evidence="1" id="KW-1133">Transmembrane helix</keyword>
<dbReference type="EMBL" id="AP028654">
    <property type="protein sequence ID" value="BEP29970.1"/>
    <property type="molecule type" value="Genomic_DNA"/>
</dbReference>